<dbReference type="InterPro" id="IPR014036">
    <property type="entry name" value="DeoR-like_C"/>
</dbReference>
<dbReference type="PATRIC" id="fig|1276220.3.peg.790"/>
<dbReference type="PANTHER" id="PTHR30363">
    <property type="entry name" value="HTH-TYPE TRANSCRIPTIONAL REGULATOR SRLR-RELATED"/>
    <property type="match status" value="1"/>
</dbReference>
<evidence type="ECO:0000256" key="1">
    <source>
        <dbReference type="SAM" id="Coils"/>
    </source>
</evidence>
<dbReference type="HOGENOM" id="CLU_060699_1_0_14"/>
<dbReference type="EMBL" id="CP005074">
    <property type="protein sequence ID" value="AGR41370.1"/>
    <property type="molecule type" value="Genomic_DNA"/>
</dbReference>
<dbReference type="InterPro" id="IPR050313">
    <property type="entry name" value="Carb_Metab_HTH_regulators"/>
</dbReference>
<feature type="coiled-coil region" evidence="1">
    <location>
        <begin position="64"/>
        <end position="98"/>
    </location>
</feature>
<gene>
    <name evidence="3" type="ORF">STAIW_v1c07730</name>
</gene>
<dbReference type="SMART" id="SM01134">
    <property type="entry name" value="DeoRC"/>
    <property type="match status" value="1"/>
</dbReference>
<dbReference type="Pfam" id="PF00455">
    <property type="entry name" value="DeoRC"/>
    <property type="match status" value="1"/>
</dbReference>
<dbReference type="RefSeq" id="WP_020834509.1">
    <property type="nucleotide sequence ID" value="NC_021846.1"/>
</dbReference>
<dbReference type="STRING" id="1276220.STAIW_v1c07730"/>
<feature type="domain" description="DeoR-like transcriptional repressor C-terminal sensor" evidence="2">
    <location>
        <begin position="80"/>
        <end position="237"/>
    </location>
</feature>
<dbReference type="KEGG" id="stai:STAIW_v1c07730"/>
<dbReference type="InterPro" id="IPR037171">
    <property type="entry name" value="NagB/RpiA_transferase-like"/>
</dbReference>
<dbReference type="Gene3D" id="3.40.50.1360">
    <property type="match status" value="1"/>
</dbReference>
<sequence>MKIEKHIRFKKYIDFFKEEKDISMKAYLNLAELENIPLITARRDLKELINLNYIYQELGLIKLVENKEYETTRIEKQAKNKEEKNNIAKLAVKELNADEIFISAGTTMENFVKNIDRPIKIVYTNGFEIARLANSNKNIHRVVIIGGKLRLQSSALCGPIANKTVEDLRFSQSFITVTNIDKNFFLYNNNDDEAELIKLVIKNSNNVICLVDSSKFNPTPSGSKIVDSSKIDLFLTNEEIIKKEFENIKSHIDIKW</sequence>
<dbReference type="OrthoDB" id="390201at2"/>
<proteinExistence type="predicted"/>
<organism evidence="3 4">
    <name type="scientific">Spiroplasma taiwanense CT-1</name>
    <dbReference type="NCBI Taxonomy" id="1276220"/>
    <lineage>
        <taxon>Bacteria</taxon>
        <taxon>Bacillati</taxon>
        <taxon>Mycoplasmatota</taxon>
        <taxon>Mollicutes</taxon>
        <taxon>Entomoplasmatales</taxon>
        <taxon>Spiroplasmataceae</taxon>
        <taxon>Spiroplasma</taxon>
    </lineage>
</organism>
<dbReference type="PANTHER" id="PTHR30363:SF44">
    <property type="entry name" value="AGA OPERON TRANSCRIPTIONAL REPRESSOR-RELATED"/>
    <property type="match status" value="1"/>
</dbReference>
<keyword evidence="1" id="KW-0175">Coiled coil</keyword>
<name>S5MHM9_9MOLU</name>
<evidence type="ECO:0000313" key="4">
    <source>
        <dbReference type="Proteomes" id="UP000014984"/>
    </source>
</evidence>
<accession>S5MHM9</accession>
<evidence type="ECO:0000259" key="2">
    <source>
        <dbReference type="Pfam" id="PF00455"/>
    </source>
</evidence>
<dbReference type="AlphaFoldDB" id="S5MHM9"/>
<dbReference type="Proteomes" id="UP000014984">
    <property type="component" value="Chromosome"/>
</dbReference>
<evidence type="ECO:0000313" key="3">
    <source>
        <dbReference type="EMBL" id="AGR41370.1"/>
    </source>
</evidence>
<reference evidence="3 4" key="1">
    <citation type="journal article" date="2013" name="Genome Biol. Evol.">
        <title>Comparison of metabolic capacities and inference of gene content evolution in mosquito-associated Spiroplasma diminutum and S. taiwanense.</title>
        <authorList>
            <person name="Lo W.S."/>
            <person name="Ku C."/>
            <person name="Chen L.L."/>
            <person name="Chang T.H."/>
            <person name="Kuo C.H."/>
        </authorList>
    </citation>
    <scope>NUCLEOTIDE SEQUENCE [LARGE SCALE GENOMIC DNA]</scope>
    <source>
        <strain evidence="3">CT-1</strain>
    </source>
</reference>
<protein>
    <submittedName>
        <fullName evidence="3">DeoR family transcriptional regulator</fullName>
    </submittedName>
</protein>
<dbReference type="SUPFAM" id="SSF100950">
    <property type="entry name" value="NagB/RpiA/CoA transferase-like"/>
    <property type="match status" value="1"/>
</dbReference>
<dbReference type="eggNOG" id="COG1349">
    <property type="taxonomic scope" value="Bacteria"/>
</dbReference>
<keyword evidence="4" id="KW-1185">Reference proteome</keyword>